<evidence type="ECO:0000259" key="11">
    <source>
        <dbReference type="Pfam" id="PF01326"/>
    </source>
</evidence>
<dbReference type="InterPro" id="IPR002192">
    <property type="entry name" value="PPDK_AMP/ATP-bd"/>
</dbReference>
<gene>
    <name evidence="13" type="ORF">HKI87_04g33180</name>
</gene>
<evidence type="ECO:0000313" key="14">
    <source>
        <dbReference type="Proteomes" id="UP001472866"/>
    </source>
</evidence>
<keyword evidence="9" id="KW-0460">Magnesium</keyword>
<evidence type="ECO:0000256" key="7">
    <source>
        <dbReference type="ARBA" id="ARBA00022777"/>
    </source>
</evidence>
<organism evidence="13 14">
    <name type="scientific">Chloropicon roscoffensis</name>
    <dbReference type="NCBI Taxonomy" id="1461544"/>
    <lineage>
        <taxon>Eukaryota</taxon>
        <taxon>Viridiplantae</taxon>
        <taxon>Chlorophyta</taxon>
        <taxon>Chloropicophyceae</taxon>
        <taxon>Chloropicales</taxon>
        <taxon>Chloropicaceae</taxon>
        <taxon>Chloropicon</taxon>
    </lineage>
</organism>
<dbReference type="InterPro" id="IPR054481">
    <property type="entry name" value="GWD1_pHisD"/>
</dbReference>
<dbReference type="Proteomes" id="UP001472866">
    <property type="component" value="Chromosome 04"/>
</dbReference>
<dbReference type="InterPro" id="IPR013815">
    <property type="entry name" value="ATP_grasp_subdomain_1"/>
</dbReference>
<dbReference type="PANTHER" id="PTHR46999:SF2">
    <property type="entry name" value="CARBOHYDRATE-BINDING MODULE FAMILY 45 PROTEIN"/>
    <property type="match status" value="1"/>
</dbReference>
<keyword evidence="7" id="KW-0418">Kinase</keyword>
<evidence type="ECO:0000313" key="13">
    <source>
        <dbReference type="EMBL" id="WZN61783.1"/>
    </source>
</evidence>
<sequence length="1105" mass="119685">MGGPQTLWKKMAIARVTSIPVRSAWSHRSARRGITTGVRDRTVRLAAARADETGDCLLHEQVRTVGGGRAVPIKSFLCADTGDVEVIMDVSELSEHDGLELHWAVKGPSGSQWSLAPESVRPELTRDFGDGKALRVGPSEEDGSTKFRFVVPKSASQEEGVTGIVGILVSGDEWLHGEDGLGDLEAPVMAPDPKANAVMDRATEEEGKEDGIGLFRRYQLAGELLPEARRGPALAGALLSWLRLSSNRQLRWYSSGNYQGKDMASLQRAFAEGVCACVSDSEIDLLSRHLFRLAMATLPRGGGNGDDIRMGILNILRTHGIREGHRPGIDDAFLAQWHQKLHSSTTADDIKICEAYLHFLHTGNWDDFWDHLWHNGGLSREDLGDMRVGWRNESGITGPGNHMPQMIPDFQHFLWVLKVTHSGADLDTAFEMAKGKVHGDLEWELGDLLQNRDAWWAPGKIVEIREKLQWQWKEPGCPRDVLLLDLSLESFLRTKIEQTDLWSLSDDDVCSIAELVMRSGCISAEDPGLANALRLWQRAMAEEVRWSESWAKAVDSALDYMSITLGRFMDSLVQATQPAADSIGRAAGVPESYLTNFGEEVVRGHPLFALSRVIDRLRQAIRAVIGGSEWDVISLPAGGEVKGRITVVSLAEVQGKELGNPPRVIFSNELGGLEDIPGGVEAILTGSTVDILSHIAIRARSQGVLLASCSDPGKWEATRDALSEGTAVKVSQDAMAGSLVLQEVPEAELCAPRAGGQAAIPELELRRPTGHEAWVLSPDKCDRSSVGGKSFNLGTLRRVCEDLPGVITPHSVSLPFGSFERALAANGEEAVERLSGALARVAGAEGSPETVREELEAAREVVMRLDIPSDLSSALCSVELGQATGRDVVEGELWHAVKRVWASKWTERAYLSRKALGIPDADLSMAVLLMDLVPADYAFVLHTANPVTGNESEVFGEIVLGLGEALVGNEPGRALTFAYDKTSGSVEILRLPSKPVVYLAPDPPGVIARSDSNGEDLEGFAGAGLYDSVATSGSVARTADYSAEPLVWDHGFQKELCERLARVGLGVEAECGAPQDIEGCLSGGEVYLLQSRNQVLPPQVVKQNV</sequence>
<evidence type="ECO:0000256" key="4">
    <source>
        <dbReference type="ARBA" id="ARBA00022679"/>
    </source>
</evidence>
<evidence type="ECO:0000256" key="2">
    <source>
        <dbReference type="ARBA" id="ARBA00007837"/>
    </source>
</evidence>
<keyword evidence="10" id="KW-0119">Carbohydrate metabolism</keyword>
<evidence type="ECO:0000256" key="1">
    <source>
        <dbReference type="ARBA" id="ARBA00001946"/>
    </source>
</evidence>
<evidence type="ECO:0000256" key="10">
    <source>
        <dbReference type="ARBA" id="ARBA00023277"/>
    </source>
</evidence>
<keyword evidence="5" id="KW-0479">Metal-binding</keyword>
<keyword evidence="8" id="KW-0067">ATP-binding</keyword>
<feature type="domain" description="Pyruvate phosphate dikinase AMP/ATP-binding" evidence="11">
    <location>
        <begin position="892"/>
        <end position="1094"/>
    </location>
</feature>
<name>A0AAX4P765_9CHLO</name>
<comment type="subunit">
    <text evidence="3">Homodimer.</text>
</comment>
<evidence type="ECO:0000256" key="9">
    <source>
        <dbReference type="ARBA" id="ARBA00022842"/>
    </source>
</evidence>
<evidence type="ECO:0000256" key="8">
    <source>
        <dbReference type="ARBA" id="ARBA00022840"/>
    </source>
</evidence>
<dbReference type="GO" id="GO:0046872">
    <property type="term" value="F:metal ion binding"/>
    <property type="evidence" value="ECO:0007669"/>
    <property type="project" value="UniProtKB-KW"/>
</dbReference>
<keyword evidence="4" id="KW-0808">Transferase</keyword>
<dbReference type="EMBL" id="CP151504">
    <property type="protein sequence ID" value="WZN61783.1"/>
    <property type="molecule type" value="Genomic_DNA"/>
</dbReference>
<evidence type="ECO:0000256" key="6">
    <source>
        <dbReference type="ARBA" id="ARBA00022741"/>
    </source>
</evidence>
<keyword evidence="6" id="KW-0547">Nucleotide-binding</keyword>
<dbReference type="Pfam" id="PF01326">
    <property type="entry name" value="PPDK_N"/>
    <property type="match status" value="1"/>
</dbReference>
<evidence type="ECO:0000256" key="3">
    <source>
        <dbReference type="ARBA" id="ARBA00011738"/>
    </source>
</evidence>
<evidence type="ECO:0000259" key="12">
    <source>
        <dbReference type="Pfam" id="PF22973"/>
    </source>
</evidence>
<comment type="cofactor">
    <cofactor evidence="1">
        <name>Mg(2+)</name>
        <dbReference type="ChEBI" id="CHEBI:18420"/>
    </cofactor>
</comment>
<dbReference type="GO" id="GO:0005524">
    <property type="term" value="F:ATP binding"/>
    <property type="evidence" value="ECO:0007669"/>
    <property type="project" value="UniProtKB-KW"/>
</dbReference>
<reference evidence="13 14" key="1">
    <citation type="submission" date="2024-03" db="EMBL/GenBank/DDBJ databases">
        <title>Complete genome sequence of the green alga Chloropicon roscoffensis RCC1871.</title>
        <authorList>
            <person name="Lemieux C."/>
            <person name="Pombert J.-F."/>
            <person name="Otis C."/>
            <person name="Turmel M."/>
        </authorList>
    </citation>
    <scope>NUCLEOTIDE SEQUENCE [LARGE SCALE GENOMIC DNA]</scope>
    <source>
        <strain evidence="13 14">RCC1871</strain>
    </source>
</reference>
<keyword evidence="14" id="KW-1185">Reference proteome</keyword>
<comment type="similarity">
    <text evidence="2">Belongs to the PEP-utilizing enzyme family.</text>
</comment>
<dbReference type="PANTHER" id="PTHR46999">
    <property type="entry name" value="ALPHA-GLUCAN WATER DIKINASE 1, CHLOROPLASTIC-RELATED"/>
    <property type="match status" value="1"/>
</dbReference>
<protein>
    <submittedName>
        <fullName evidence="13">Alpha-glucan water dikinase</fullName>
    </submittedName>
</protein>
<accession>A0AAX4P765</accession>
<evidence type="ECO:0000256" key="5">
    <source>
        <dbReference type="ARBA" id="ARBA00022723"/>
    </source>
</evidence>
<dbReference type="SUPFAM" id="SSF56059">
    <property type="entry name" value="Glutathione synthetase ATP-binding domain-like"/>
    <property type="match status" value="1"/>
</dbReference>
<dbReference type="Gene3D" id="3.30.1490.20">
    <property type="entry name" value="ATP-grasp fold, A domain"/>
    <property type="match status" value="2"/>
</dbReference>
<dbReference type="GO" id="GO:0016301">
    <property type="term" value="F:kinase activity"/>
    <property type="evidence" value="ECO:0007669"/>
    <property type="project" value="UniProtKB-KW"/>
</dbReference>
<feature type="domain" description="Alpha-glucan water dikinase phosphohistidine-like" evidence="12">
    <location>
        <begin position="630"/>
        <end position="747"/>
    </location>
</feature>
<dbReference type="Gene3D" id="3.30.470.20">
    <property type="entry name" value="ATP-grasp fold, B domain"/>
    <property type="match status" value="1"/>
</dbReference>
<dbReference type="AlphaFoldDB" id="A0AAX4P765"/>
<proteinExistence type="inferred from homology"/>
<dbReference type="Pfam" id="PF22973">
    <property type="entry name" value="GWD1_pHisD"/>
    <property type="match status" value="1"/>
</dbReference>